<dbReference type="PATRIC" id="fig|1173020.3.peg.6461"/>
<keyword evidence="7 10" id="KW-0378">Hydrolase</keyword>
<evidence type="ECO:0000256" key="3">
    <source>
        <dbReference type="ARBA" id="ARBA00022694"/>
    </source>
</evidence>
<comment type="similarity">
    <text evidence="10">Belongs to the RNase Z family.</text>
</comment>
<evidence type="ECO:0000313" key="12">
    <source>
        <dbReference type="EMBL" id="AFY96495.1"/>
    </source>
</evidence>
<gene>
    <name evidence="10" type="primary">rnz</name>
    <name evidence="12" type="ORF">Cha6605_5624</name>
</gene>
<comment type="catalytic activity">
    <reaction evidence="10">
        <text>Endonucleolytic cleavage of RNA, removing extra 3' nucleotides from tRNA precursor, generating 3' termini of tRNAs. A 3'-hydroxy group is left at the tRNA terminus and a 5'-phosphoryl group is left at the trailer molecule.</text>
        <dbReference type="EC" id="3.1.26.11"/>
    </reaction>
</comment>
<dbReference type="SUPFAM" id="SSF56281">
    <property type="entry name" value="Metallo-hydrolase/oxidoreductase"/>
    <property type="match status" value="1"/>
</dbReference>
<feature type="binding site" evidence="10">
    <location>
        <position position="64"/>
    </location>
    <ligand>
        <name>Zn(2+)</name>
        <dbReference type="ChEBI" id="CHEBI:29105"/>
        <label>1</label>
        <note>catalytic</note>
    </ligand>
</feature>
<proteinExistence type="inferred from homology"/>
<dbReference type="Pfam" id="PF12706">
    <property type="entry name" value="Lactamase_B_2"/>
    <property type="match status" value="1"/>
</dbReference>
<keyword evidence="5 10" id="KW-0479">Metal-binding</keyword>
<feature type="binding site" evidence="10">
    <location>
        <position position="210"/>
    </location>
    <ligand>
        <name>Zn(2+)</name>
        <dbReference type="ChEBI" id="CHEBI:29105"/>
        <label>1</label>
        <note>catalytic</note>
    </ligand>
</feature>
<comment type="subunit">
    <text evidence="1 10">Homodimer.</text>
</comment>
<dbReference type="GO" id="GO:0008270">
    <property type="term" value="F:zinc ion binding"/>
    <property type="evidence" value="ECO:0007669"/>
    <property type="project" value="UniProtKB-UniRule"/>
</dbReference>
<keyword evidence="4 10" id="KW-0540">Nuclease</keyword>
<evidence type="ECO:0000256" key="7">
    <source>
        <dbReference type="ARBA" id="ARBA00022801"/>
    </source>
</evidence>
<feature type="binding site" evidence="10">
    <location>
        <position position="67"/>
    </location>
    <ligand>
        <name>Zn(2+)</name>
        <dbReference type="ChEBI" id="CHEBI:29105"/>
        <label>2</label>
        <note>catalytic</note>
    </ligand>
</feature>
<dbReference type="InterPro" id="IPR001279">
    <property type="entry name" value="Metallo-B-lactamas"/>
</dbReference>
<protein>
    <recommendedName>
        <fullName evidence="2 10">Ribonuclease Z</fullName>
        <shortName evidence="10">RNase Z</shortName>
        <ecNumber evidence="2 10">3.1.26.11</ecNumber>
    </recommendedName>
    <alternativeName>
        <fullName evidence="10">tRNA 3 endonuclease</fullName>
    </alternativeName>
    <alternativeName>
        <fullName evidence="10">tRNase Z</fullName>
    </alternativeName>
</protein>
<dbReference type="KEGG" id="cmp:Cha6605_5624"/>
<evidence type="ECO:0000256" key="1">
    <source>
        <dbReference type="ARBA" id="ARBA00011738"/>
    </source>
</evidence>
<dbReference type="PANTHER" id="PTHR46018">
    <property type="entry name" value="ZINC PHOSPHODIESTERASE ELAC PROTEIN 1"/>
    <property type="match status" value="1"/>
</dbReference>
<dbReference type="InterPro" id="IPR036866">
    <property type="entry name" value="RibonucZ/Hydroxyglut_hydro"/>
</dbReference>
<dbReference type="GO" id="GO:0042802">
    <property type="term" value="F:identical protein binding"/>
    <property type="evidence" value="ECO:0007669"/>
    <property type="project" value="UniProtKB-ARBA"/>
</dbReference>
<comment type="function">
    <text evidence="9 10">Zinc phosphodiesterase, which displays some tRNA 3'-processing endonuclease activity. Probably involved in tRNA maturation, by removing a 3'-trailer from precursor tRNA.</text>
</comment>
<dbReference type="HAMAP" id="MF_01818">
    <property type="entry name" value="RNase_Z_BN"/>
    <property type="match status" value="1"/>
</dbReference>
<evidence type="ECO:0000256" key="9">
    <source>
        <dbReference type="ARBA" id="ARBA00057812"/>
    </source>
</evidence>
<feature type="binding site" evidence="10">
    <location>
        <position position="268"/>
    </location>
    <ligand>
        <name>Zn(2+)</name>
        <dbReference type="ChEBI" id="CHEBI:29105"/>
        <label>2</label>
        <note>catalytic</note>
    </ligand>
</feature>
<sequence>MQITFLGTSSGVPTRARNVSSIALNLPQRAEVWLFDCGEATQHQLLRCDVKISQIRRIFVTHLHGDHIFGLMGLLATYGMAGSPDRIDIYGPKGLDEYLRACQKYSYTHFNYPIKVHTIEPGVVHQEADFTVTCIPLKHKVPAYGYRVSETDKSGRFNLEKAKELGIPSGPIYGKLKNGEVVTLADGRVINGRDLCGETEIGRKFVYCTDTVFCENSIELAADADVLIHESTFAHEDAEMAFDRLHSTSTMAAQVALGAGAKELILTHFSPRYAPGNPIVLDDLLQAARAIFPQTKMAYDLMTHEIARRIN</sequence>
<dbReference type="HOGENOM" id="CLU_031317_2_0_3"/>
<dbReference type="STRING" id="1173020.Cha6605_5624"/>
<feature type="active site" description="Proton acceptor" evidence="10">
    <location>
        <position position="66"/>
    </location>
</feature>
<evidence type="ECO:0000256" key="4">
    <source>
        <dbReference type="ARBA" id="ARBA00022722"/>
    </source>
</evidence>
<dbReference type="AlphaFoldDB" id="K9UNU3"/>
<dbReference type="RefSeq" id="WP_015162575.1">
    <property type="nucleotide sequence ID" value="NC_019697.1"/>
</dbReference>
<name>K9UNU3_CHAP6</name>
<dbReference type="NCBIfam" id="NF000801">
    <property type="entry name" value="PRK00055.1-3"/>
    <property type="match status" value="1"/>
</dbReference>
<accession>K9UNU3</accession>
<dbReference type="OrthoDB" id="9800940at2"/>
<comment type="cofactor">
    <cofactor evidence="10">
        <name>Zn(2+)</name>
        <dbReference type="ChEBI" id="CHEBI:29105"/>
    </cofactor>
    <text evidence="10">Binds 2 Zn(2+) ions.</text>
</comment>
<dbReference type="EC" id="3.1.26.11" evidence="2 10"/>
<evidence type="ECO:0000313" key="13">
    <source>
        <dbReference type="Proteomes" id="UP000010366"/>
    </source>
</evidence>
<keyword evidence="13" id="KW-1185">Reference proteome</keyword>
<evidence type="ECO:0000256" key="6">
    <source>
        <dbReference type="ARBA" id="ARBA00022759"/>
    </source>
</evidence>
<dbReference type="FunFam" id="3.60.15.10:FF:000002">
    <property type="entry name" value="Ribonuclease Z"/>
    <property type="match status" value="1"/>
</dbReference>
<dbReference type="Pfam" id="PF23023">
    <property type="entry name" value="Anti-Pycsar_Apyc1"/>
    <property type="match status" value="1"/>
</dbReference>
<keyword evidence="6 10" id="KW-0255">Endonuclease</keyword>
<keyword evidence="8 10" id="KW-0862">Zinc</keyword>
<evidence type="ECO:0000256" key="10">
    <source>
        <dbReference type="HAMAP-Rule" id="MF_01818"/>
    </source>
</evidence>
<keyword evidence="3 10" id="KW-0819">tRNA processing</keyword>
<dbReference type="InterPro" id="IPR013471">
    <property type="entry name" value="RNase_Z/BN"/>
</dbReference>
<evidence type="ECO:0000256" key="5">
    <source>
        <dbReference type="ARBA" id="ARBA00022723"/>
    </source>
</evidence>
<dbReference type="NCBIfam" id="TIGR02651">
    <property type="entry name" value="RNase_Z"/>
    <property type="match status" value="1"/>
</dbReference>
<evidence type="ECO:0000259" key="11">
    <source>
        <dbReference type="Pfam" id="PF12706"/>
    </source>
</evidence>
<dbReference type="eggNOG" id="COG1234">
    <property type="taxonomic scope" value="Bacteria"/>
</dbReference>
<dbReference type="Gene3D" id="3.60.15.10">
    <property type="entry name" value="Ribonuclease Z/Hydroxyacylglutathione hydrolase-like"/>
    <property type="match status" value="1"/>
</dbReference>
<feature type="domain" description="Metallo-beta-lactamase" evidence="11">
    <location>
        <begin position="202"/>
        <end position="269"/>
    </location>
</feature>
<feature type="binding site" evidence="10">
    <location>
        <position position="62"/>
    </location>
    <ligand>
        <name>Zn(2+)</name>
        <dbReference type="ChEBI" id="CHEBI:29105"/>
        <label>1</label>
        <note>catalytic</note>
    </ligand>
</feature>
<evidence type="ECO:0000256" key="8">
    <source>
        <dbReference type="ARBA" id="ARBA00022833"/>
    </source>
</evidence>
<dbReference type="EMBL" id="CP003600">
    <property type="protein sequence ID" value="AFY96495.1"/>
    <property type="molecule type" value="Genomic_DNA"/>
</dbReference>
<dbReference type="GO" id="GO:0042781">
    <property type="term" value="F:3'-tRNA processing endoribonuclease activity"/>
    <property type="evidence" value="ECO:0007669"/>
    <property type="project" value="UniProtKB-UniRule"/>
</dbReference>
<dbReference type="Proteomes" id="UP000010366">
    <property type="component" value="Chromosome"/>
</dbReference>
<dbReference type="CDD" id="cd07717">
    <property type="entry name" value="RNaseZ_ZiPD-like_MBL-fold"/>
    <property type="match status" value="1"/>
</dbReference>
<organism evidence="12 13">
    <name type="scientific">Chamaesiphon minutus (strain ATCC 27169 / PCC 6605)</name>
    <dbReference type="NCBI Taxonomy" id="1173020"/>
    <lineage>
        <taxon>Bacteria</taxon>
        <taxon>Bacillati</taxon>
        <taxon>Cyanobacteriota</taxon>
        <taxon>Cyanophyceae</taxon>
        <taxon>Gomontiellales</taxon>
        <taxon>Chamaesiphonaceae</taxon>
        <taxon>Chamaesiphon</taxon>
    </lineage>
</organism>
<feature type="binding site" evidence="10">
    <location>
        <position position="210"/>
    </location>
    <ligand>
        <name>Zn(2+)</name>
        <dbReference type="ChEBI" id="CHEBI:29105"/>
        <label>2</label>
        <note>catalytic</note>
    </ligand>
</feature>
<evidence type="ECO:0000256" key="2">
    <source>
        <dbReference type="ARBA" id="ARBA00012477"/>
    </source>
</evidence>
<feature type="binding site" evidence="10">
    <location>
        <position position="66"/>
    </location>
    <ligand>
        <name>Zn(2+)</name>
        <dbReference type="ChEBI" id="CHEBI:29105"/>
        <label>2</label>
        <note>catalytic</note>
    </ligand>
</feature>
<feature type="binding site" evidence="10">
    <location>
        <position position="139"/>
    </location>
    <ligand>
        <name>Zn(2+)</name>
        <dbReference type="ChEBI" id="CHEBI:29105"/>
        <label>1</label>
        <note>catalytic</note>
    </ligand>
</feature>
<dbReference type="PANTHER" id="PTHR46018:SF2">
    <property type="entry name" value="ZINC PHOSPHODIESTERASE ELAC PROTEIN 1"/>
    <property type="match status" value="1"/>
</dbReference>
<reference evidence="12 13" key="1">
    <citation type="submission" date="2012-05" db="EMBL/GenBank/DDBJ databases">
        <title>Finished chromosome of genome of Chamaesiphon sp. PCC 6605.</title>
        <authorList>
            <consortium name="US DOE Joint Genome Institute"/>
            <person name="Gugger M."/>
            <person name="Coursin T."/>
            <person name="Rippka R."/>
            <person name="Tandeau De Marsac N."/>
            <person name="Huntemann M."/>
            <person name="Wei C.-L."/>
            <person name="Han J."/>
            <person name="Detter J.C."/>
            <person name="Han C."/>
            <person name="Tapia R."/>
            <person name="Chen A."/>
            <person name="Kyrpides N."/>
            <person name="Mavromatis K."/>
            <person name="Markowitz V."/>
            <person name="Szeto E."/>
            <person name="Ivanova N."/>
            <person name="Pagani I."/>
            <person name="Pati A."/>
            <person name="Goodwin L."/>
            <person name="Nordberg H.P."/>
            <person name="Cantor M.N."/>
            <person name="Hua S.X."/>
            <person name="Woyke T."/>
            <person name="Kerfeld C.A."/>
        </authorList>
    </citation>
    <scope>NUCLEOTIDE SEQUENCE [LARGE SCALE GENOMIC DNA]</scope>
    <source>
        <strain evidence="13">ATCC 27169 / PCC 6605</strain>
    </source>
</reference>